<proteinExistence type="predicted"/>
<reference evidence="2 3" key="1">
    <citation type="submission" date="2016-07" db="EMBL/GenBank/DDBJ databases">
        <title>Pervasive Adenine N6-methylation of Active Genes in Fungi.</title>
        <authorList>
            <consortium name="DOE Joint Genome Institute"/>
            <person name="Mondo S.J."/>
            <person name="Dannebaum R.O."/>
            <person name="Kuo R.C."/>
            <person name="Labutti K."/>
            <person name="Haridas S."/>
            <person name="Kuo A."/>
            <person name="Salamov A."/>
            <person name="Ahrendt S.R."/>
            <person name="Lipzen A."/>
            <person name="Sullivan W."/>
            <person name="Andreopoulos W.B."/>
            <person name="Clum A."/>
            <person name="Lindquist E."/>
            <person name="Daum C."/>
            <person name="Ramamoorthy G.K."/>
            <person name="Gryganskyi A."/>
            <person name="Culley D."/>
            <person name="Magnuson J.K."/>
            <person name="James T.Y."/>
            <person name="O'Malley M.A."/>
            <person name="Stajich J.E."/>
            <person name="Spatafora J.W."/>
            <person name="Visel A."/>
            <person name="Grigoriev I.V."/>
        </authorList>
    </citation>
    <scope>NUCLEOTIDE SEQUENCE [LARGE SCALE GENOMIC DNA]</scope>
    <source>
        <strain evidence="2 3">NRRL 1336</strain>
    </source>
</reference>
<feature type="region of interest" description="Disordered" evidence="1">
    <location>
        <begin position="1"/>
        <end position="20"/>
    </location>
</feature>
<comment type="caution">
    <text evidence="2">The sequence shown here is derived from an EMBL/GenBank/DDBJ whole genome shotgun (WGS) entry which is preliminary data.</text>
</comment>
<name>A0A1X2I379_9FUNG</name>
<dbReference type="AlphaFoldDB" id="A0A1X2I379"/>
<sequence length="111" mass="12864">MSYPPITGHVRQTGHTGGETNWQVTDDLCDAEIWQQVADKLKTSPDTAYYEAGPLHDHLRNTGFNRIARKPPEKHLTNQDEHYERPAFRRRTHWAGTKEYDYVVQIDQTSA</sequence>
<evidence type="ECO:0000313" key="2">
    <source>
        <dbReference type="EMBL" id="ORZ07436.1"/>
    </source>
</evidence>
<evidence type="ECO:0000256" key="1">
    <source>
        <dbReference type="SAM" id="MobiDB-lite"/>
    </source>
</evidence>
<protein>
    <submittedName>
        <fullName evidence="2">Uncharacterized protein</fullName>
    </submittedName>
</protein>
<keyword evidence="3" id="KW-1185">Reference proteome</keyword>
<accession>A0A1X2I379</accession>
<dbReference type="EMBL" id="MCGE01000035">
    <property type="protein sequence ID" value="ORZ07436.1"/>
    <property type="molecule type" value="Genomic_DNA"/>
</dbReference>
<gene>
    <name evidence="2" type="ORF">BCR42DRAFT_397343</name>
</gene>
<organism evidence="2 3">
    <name type="scientific">Absidia repens</name>
    <dbReference type="NCBI Taxonomy" id="90262"/>
    <lineage>
        <taxon>Eukaryota</taxon>
        <taxon>Fungi</taxon>
        <taxon>Fungi incertae sedis</taxon>
        <taxon>Mucoromycota</taxon>
        <taxon>Mucoromycotina</taxon>
        <taxon>Mucoromycetes</taxon>
        <taxon>Mucorales</taxon>
        <taxon>Cunninghamellaceae</taxon>
        <taxon>Absidia</taxon>
    </lineage>
</organism>
<evidence type="ECO:0000313" key="3">
    <source>
        <dbReference type="Proteomes" id="UP000193560"/>
    </source>
</evidence>
<dbReference type="Proteomes" id="UP000193560">
    <property type="component" value="Unassembled WGS sequence"/>
</dbReference>
<dbReference type="OrthoDB" id="4434228at2759"/>